<reference evidence="3" key="1">
    <citation type="journal article" date="2021" name="Nat. Commun.">
        <title>Genetic determinants of endophytism in the Arabidopsis root mycobiome.</title>
        <authorList>
            <person name="Mesny F."/>
            <person name="Miyauchi S."/>
            <person name="Thiergart T."/>
            <person name="Pickel B."/>
            <person name="Atanasova L."/>
            <person name="Karlsson M."/>
            <person name="Huettel B."/>
            <person name="Barry K.W."/>
            <person name="Haridas S."/>
            <person name="Chen C."/>
            <person name="Bauer D."/>
            <person name="Andreopoulos W."/>
            <person name="Pangilinan J."/>
            <person name="LaButti K."/>
            <person name="Riley R."/>
            <person name="Lipzen A."/>
            <person name="Clum A."/>
            <person name="Drula E."/>
            <person name="Henrissat B."/>
            <person name="Kohler A."/>
            <person name="Grigoriev I.V."/>
            <person name="Martin F.M."/>
            <person name="Hacquard S."/>
        </authorList>
    </citation>
    <scope>NUCLEOTIDE SEQUENCE</scope>
    <source>
        <strain evidence="3">MPI-CAGE-CH-0235</strain>
    </source>
</reference>
<dbReference type="SUPFAM" id="SSF82171">
    <property type="entry name" value="DPP6 N-terminal domain-like"/>
    <property type="match status" value="1"/>
</dbReference>
<feature type="compositionally biased region" description="Low complexity" evidence="1">
    <location>
        <begin position="413"/>
        <end position="425"/>
    </location>
</feature>
<sequence>MATTAPEARRPSIEKPLSARSNPFEALPDEIIEQILLVTDPNSFASLVLLNRKWRDISQRAHLYHRHLLLCPSYSAGHSTPPACDDENLPELRRLFAREVKRNLFEAYLRPRETIVKLVSTSISSSSSPGGEGMQFSASPCGHRILAYNSSRIYVLDVRKSELEVLREFKILRRPVSACIKDDGSLLAVLSSEMQVDLYDLSSTPPQRKQSLILDNTPRTIALSPCGSVLAAAYEGGIEVSSLNPGALPTERRAVKCDAVDALAFSFDGTQLLGTTIHSSPPSTVIITAPYFDPGSQLLADDLTAMWTNSILFPNTSRDCSHAVLLQDGSQEEAAWTFTYDRSFETFRAVRIDDLRNGTTYFTGPVPEPTSQAKLLPCTSPAATYHGELVSAGFQGKELWVYGVPEDLDAVLDASSSNDGSSASSFGRQNSTHSTSQRHTPPRSQDTNGLRVPQWQLLCDKHRNTFVAGRKISELSGLATVKWVEGFGNSSFQERMVAGARGVSGPRLVTDDEDIDFVDGGRITLLDFDYAVSDGTKQEITIEVGTTDAEPLEEEQRDMETEVAIVRRRTVAQRRSSRMSLVRAATSSANHLPLPPVPPLPQAADADDDPLIPRRMGQNPTDRRTTTITLNTDDGDTASIEEALDLPYANASPRSGPTLRRAATAAAVNRRLNPRLANNRPIEYRRADGRNELPHESDADNWVPPPPPYQKEDPGEMPMFMRGSSITPSAIPPVPSVPPVPPLPLAMAMEWWSKSRPDTAGPGSSRPSALHDMVRGHDFPLRRRSHQRTASDSTTFSRRRLNDTPRPMSSPSIHLDVENLYDVSPQESPRLAPQHVDEEVPDHLPEDHIPPASSVSPPTSDHIAASPPSATVSGVEAANLSEPTEQIHEDRPPVPTLGLRIPSIPQTQAGRAYNTSASAVEDAHSAVTPAVRRLSNSQTWPRAPRPATSYESSHPYSAPVNQLSGGMDMPLPPLPTPSQISSLNKRMSQSNPRRLSGGFQVPRVPVGSRDGELRHSRRQSSLPLPAEPDQPLIISTPTGVSGAFDAPNLQSPMSSVETPILAPVPRYPRNTPGPVHRPTVERLETMYTTNSQSHNYPQPPPIPSGNSGVLPTWFRAPSISSRPTSIRRRRSRAERSAARNVQEAKKSGWAGRKKMRKETQRIDTEMMNNAGDWTDESVSSPTRHRRCVVM</sequence>
<dbReference type="InterPro" id="IPR036047">
    <property type="entry name" value="F-box-like_dom_sf"/>
</dbReference>
<name>A0A8K0SZ72_9HYPO</name>
<feature type="region of interest" description="Disordered" evidence="1">
    <location>
        <begin position="783"/>
        <end position="814"/>
    </location>
</feature>
<dbReference type="PROSITE" id="PS50181">
    <property type="entry name" value="FBOX"/>
    <property type="match status" value="1"/>
</dbReference>
<feature type="region of interest" description="Disordered" evidence="1">
    <location>
        <begin position="1120"/>
        <end position="1190"/>
    </location>
</feature>
<feature type="region of interest" description="Disordered" evidence="1">
    <location>
        <begin position="1"/>
        <end position="20"/>
    </location>
</feature>
<comment type="caution">
    <text evidence="3">The sequence shown here is derived from an EMBL/GenBank/DDBJ whole genome shotgun (WGS) entry which is preliminary data.</text>
</comment>
<dbReference type="SUPFAM" id="SSF81383">
    <property type="entry name" value="F-box domain"/>
    <property type="match status" value="1"/>
</dbReference>
<dbReference type="InterPro" id="IPR001810">
    <property type="entry name" value="F-box_dom"/>
</dbReference>
<feature type="region of interest" description="Disordered" evidence="1">
    <location>
        <begin position="848"/>
        <end position="869"/>
    </location>
</feature>
<protein>
    <recommendedName>
        <fullName evidence="2">F-box domain-containing protein</fullName>
    </recommendedName>
</protein>
<organism evidence="3 4">
    <name type="scientific">Stachybotrys elegans</name>
    <dbReference type="NCBI Taxonomy" id="80388"/>
    <lineage>
        <taxon>Eukaryota</taxon>
        <taxon>Fungi</taxon>
        <taxon>Dikarya</taxon>
        <taxon>Ascomycota</taxon>
        <taxon>Pezizomycotina</taxon>
        <taxon>Sordariomycetes</taxon>
        <taxon>Hypocreomycetidae</taxon>
        <taxon>Hypocreales</taxon>
        <taxon>Stachybotryaceae</taxon>
        <taxon>Stachybotrys</taxon>
    </lineage>
</organism>
<dbReference type="Gene3D" id="2.130.10.10">
    <property type="entry name" value="YVTN repeat-like/Quinoprotein amine dehydrogenase"/>
    <property type="match status" value="1"/>
</dbReference>
<feature type="compositionally biased region" description="Polar residues" evidence="1">
    <location>
        <begin position="949"/>
        <end position="964"/>
    </location>
</feature>
<dbReference type="EMBL" id="JAGPNK010000001">
    <property type="protein sequence ID" value="KAH7328805.1"/>
    <property type="molecule type" value="Genomic_DNA"/>
</dbReference>
<feature type="region of interest" description="Disordered" evidence="1">
    <location>
        <begin position="413"/>
        <end position="451"/>
    </location>
</feature>
<dbReference type="CDD" id="cd09917">
    <property type="entry name" value="F-box_SF"/>
    <property type="match status" value="1"/>
</dbReference>
<dbReference type="AlphaFoldDB" id="A0A8K0SZ72"/>
<evidence type="ECO:0000313" key="3">
    <source>
        <dbReference type="EMBL" id="KAH7328805.1"/>
    </source>
</evidence>
<evidence type="ECO:0000313" key="4">
    <source>
        <dbReference type="Proteomes" id="UP000813444"/>
    </source>
</evidence>
<gene>
    <name evidence="3" type="ORF">B0I35DRAFT_473476</name>
</gene>
<feature type="region of interest" description="Disordered" evidence="1">
    <location>
        <begin position="880"/>
        <end position="899"/>
    </location>
</feature>
<evidence type="ECO:0000256" key="1">
    <source>
        <dbReference type="SAM" id="MobiDB-lite"/>
    </source>
</evidence>
<dbReference type="Gene3D" id="1.20.1280.50">
    <property type="match status" value="1"/>
</dbReference>
<dbReference type="InterPro" id="IPR015943">
    <property type="entry name" value="WD40/YVTN_repeat-like_dom_sf"/>
</dbReference>
<feature type="compositionally biased region" description="Polar residues" evidence="1">
    <location>
        <begin position="426"/>
        <end position="448"/>
    </location>
</feature>
<dbReference type="Pfam" id="PF23749">
    <property type="entry name" value="DUF7165"/>
    <property type="match status" value="1"/>
</dbReference>
<feature type="region of interest" description="Disordered" evidence="1">
    <location>
        <begin position="690"/>
        <end position="714"/>
    </location>
</feature>
<dbReference type="Proteomes" id="UP000813444">
    <property type="component" value="Unassembled WGS sequence"/>
</dbReference>
<feature type="region of interest" description="Disordered" evidence="1">
    <location>
        <begin position="586"/>
        <end position="634"/>
    </location>
</feature>
<proteinExistence type="predicted"/>
<keyword evidence="4" id="KW-1185">Reference proteome</keyword>
<dbReference type="OrthoDB" id="3925024at2759"/>
<dbReference type="InterPro" id="IPR055589">
    <property type="entry name" value="DUF7165"/>
</dbReference>
<feature type="compositionally biased region" description="Polar residues" evidence="1">
    <location>
        <begin position="977"/>
        <end position="993"/>
    </location>
</feature>
<evidence type="ECO:0000259" key="2">
    <source>
        <dbReference type="PROSITE" id="PS50181"/>
    </source>
</evidence>
<feature type="compositionally biased region" description="Basic and acidic residues" evidence="1">
    <location>
        <begin position="1133"/>
        <end position="1146"/>
    </location>
</feature>
<feature type="region of interest" description="Disordered" evidence="1">
    <location>
        <begin position="930"/>
        <end position="1031"/>
    </location>
</feature>
<accession>A0A8K0SZ72</accession>
<feature type="domain" description="F-box" evidence="2">
    <location>
        <begin position="21"/>
        <end position="67"/>
    </location>
</feature>